<sequence>MSDLDIWLVIGLLTLSTVLARSTFWLVGHHVNLPKRVTEALRFAPACALAAILIPDFLTNHGHIQVSWHNPQLVAGILASVFFFLIKRNMLATIAFGMAVFTVVRLWG</sequence>
<protein>
    <submittedName>
        <fullName evidence="2">AzlD domain-containing protein</fullName>
    </submittedName>
</protein>
<dbReference type="InterPro" id="IPR008407">
    <property type="entry name" value="Brnchd-chn_aa_trnsp_AzlD"/>
</dbReference>
<keyword evidence="3" id="KW-1185">Reference proteome</keyword>
<dbReference type="AlphaFoldDB" id="A0A4R5W431"/>
<dbReference type="Proteomes" id="UP000294829">
    <property type="component" value="Unassembled WGS sequence"/>
</dbReference>
<keyword evidence="1" id="KW-0472">Membrane</keyword>
<dbReference type="OrthoDB" id="5465192at2"/>
<evidence type="ECO:0000313" key="3">
    <source>
        <dbReference type="Proteomes" id="UP000294829"/>
    </source>
</evidence>
<reference evidence="2 3" key="1">
    <citation type="submission" date="2019-03" db="EMBL/GenBank/DDBJ databases">
        <title>Sapientia aquatica gen. nov., sp. nov., isolated from a crater lake.</title>
        <authorList>
            <person name="Felfoldi T."/>
            <person name="Szabo A."/>
            <person name="Toth E."/>
            <person name="Schumann P."/>
            <person name="Keki Z."/>
            <person name="Marialigeti K."/>
            <person name="Mathe I."/>
        </authorList>
    </citation>
    <scope>NUCLEOTIDE SEQUENCE [LARGE SCALE GENOMIC DNA]</scope>
    <source>
        <strain evidence="2 3">SA-152</strain>
    </source>
</reference>
<keyword evidence="1" id="KW-0812">Transmembrane</keyword>
<feature type="transmembrane region" description="Helical" evidence="1">
    <location>
        <begin position="40"/>
        <end position="58"/>
    </location>
</feature>
<evidence type="ECO:0000313" key="2">
    <source>
        <dbReference type="EMBL" id="TDK67460.1"/>
    </source>
</evidence>
<feature type="transmembrane region" description="Helical" evidence="1">
    <location>
        <begin position="6"/>
        <end position="28"/>
    </location>
</feature>
<feature type="transmembrane region" description="Helical" evidence="1">
    <location>
        <begin position="70"/>
        <end position="86"/>
    </location>
</feature>
<comment type="caution">
    <text evidence="2">The sequence shown here is derived from an EMBL/GenBank/DDBJ whole genome shotgun (WGS) entry which is preliminary data.</text>
</comment>
<gene>
    <name evidence="2" type="ORF">E2I14_06830</name>
</gene>
<dbReference type="EMBL" id="SMYL01000002">
    <property type="protein sequence ID" value="TDK67460.1"/>
    <property type="molecule type" value="Genomic_DNA"/>
</dbReference>
<proteinExistence type="predicted"/>
<accession>A0A4R5W431</accession>
<keyword evidence="1" id="KW-1133">Transmembrane helix</keyword>
<dbReference type="RefSeq" id="WP_133326733.1">
    <property type="nucleotide sequence ID" value="NZ_SMYL01000002.1"/>
</dbReference>
<organism evidence="2 3">
    <name type="scientific">Sapientia aquatica</name>
    <dbReference type="NCBI Taxonomy" id="1549640"/>
    <lineage>
        <taxon>Bacteria</taxon>
        <taxon>Pseudomonadati</taxon>
        <taxon>Pseudomonadota</taxon>
        <taxon>Betaproteobacteria</taxon>
        <taxon>Burkholderiales</taxon>
        <taxon>Oxalobacteraceae</taxon>
        <taxon>Sapientia</taxon>
    </lineage>
</organism>
<name>A0A4R5W431_9BURK</name>
<evidence type="ECO:0000256" key="1">
    <source>
        <dbReference type="SAM" id="Phobius"/>
    </source>
</evidence>
<dbReference type="Pfam" id="PF05437">
    <property type="entry name" value="AzlD"/>
    <property type="match status" value="1"/>
</dbReference>